<protein>
    <submittedName>
        <fullName evidence="2">Uncharacterized protein</fullName>
    </submittedName>
</protein>
<evidence type="ECO:0000313" key="2">
    <source>
        <dbReference type="EMBL" id="KJF76648.1"/>
    </source>
</evidence>
<dbReference type="PATRIC" id="fig|582.24.peg.5566"/>
<name>A0A0D8L794_MORMO</name>
<evidence type="ECO:0000313" key="3">
    <source>
        <dbReference type="Proteomes" id="UP000032582"/>
    </source>
</evidence>
<organism evidence="2 3">
    <name type="scientific">Morganella morganii</name>
    <name type="common">Proteus morganii</name>
    <dbReference type="NCBI Taxonomy" id="582"/>
    <lineage>
        <taxon>Bacteria</taxon>
        <taxon>Pseudomonadati</taxon>
        <taxon>Pseudomonadota</taxon>
        <taxon>Gammaproteobacteria</taxon>
        <taxon>Enterobacterales</taxon>
        <taxon>Morganellaceae</taxon>
        <taxon>Morganella</taxon>
    </lineage>
</organism>
<sequence>MSELKQLSVYVGGFFLTVAIGYLRRTLAGLVLLLLAAGLVLFFTSHLDDFDFDNTIAKELTFTSQKNTLSGTLLPGSGHPAAVAVSRRNACRYQSL</sequence>
<keyword evidence="1" id="KW-1133">Transmembrane helix</keyword>
<feature type="transmembrane region" description="Helical" evidence="1">
    <location>
        <begin position="30"/>
        <end position="47"/>
    </location>
</feature>
<keyword evidence="1" id="KW-0472">Membrane</keyword>
<gene>
    <name evidence="2" type="ORF">UA45_17440</name>
</gene>
<dbReference type="AlphaFoldDB" id="A0A0D8L794"/>
<dbReference type="Proteomes" id="UP000032582">
    <property type="component" value="Unassembled WGS sequence"/>
</dbReference>
<proteinExistence type="predicted"/>
<comment type="caution">
    <text evidence="2">The sequence shown here is derived from an EMBL/GenBank/DDBJ whole genome shotgun (WGS) entry which is preliminary data.</text>
</comment>
<reference evidence="2 3" key="1">
    <citation type="submission" date="2015-02" db="EMBL/GenBank/DDBJ databases">
        <title>Whole genome shotgun sequencing of cultured foodborne pathogen.</title>
        <authorList>
            <person name="Timme R."/>
            <person name="Allard M.W."/>
            <person name="Strain E."/>
            <person name="Evans P.S."/>
            <person name="Brown E."/>
        </authorList>
    </citation>
    <scope>NUCLEOTIDE SEQUENCE [LARGE SCALE GENOMIC DNA]</scope>
    <source>
        <strain evidence="2 3">GCSL-TSO-24</strain>
    </source>
</reference>
<evidence type="ECO:0000256" key="1">
    <source>
        <dbReference type="SAM" id="Phobius"/>
    </source>
</evidence>
<accession>A0A0D8L794</accession>
<keyword evidence="1" id="KW-0812">Transmembrane</keyword>
<dbReference type="EMBL" id="JZSH01000276">
    <property type="protein sequence ID" value="KJF76648.1"/>
    <property type="molecule type" value="Genomic_DNA"/>
</dbReference>